<feature type="binding site" evidence="4">
    <location>
        <position position="67"/>
    </location>
    <ligand>
        <name>substrate</name>
    </ligand>
</feature>
<comment type="cofactor">
    <cofactor evidence="1">
        <name>Mg(2+)</name>
        <dbReference type="ChEBI" id="CHEBI:18420"/>
    </cofactor>
</comment>
<keyword evidence="3 5" id="KW-0460">Magnesium</keyword>
<reference evidence="7 8" key="1">
    <citation type="submission" date="2019-11" db="EMBL/GenBank/DDBJ databases">
        <title>Complete genome sequence of Corynebacterium kalinowskii 1959, a novel Corynebacterium species isolated from soil of a small paddock in Vilsendorf, Germany.</title>
        <authorList>
            <person name="Schaffert L."/>
            <person name="Ruwe M."/>
            <person name="Milse J."/>
            <person name="Hanuschka K."/>
            <person name="Ortseifen V."/>
            <person name="Droste J."/>
            <person name="Brandt D."/>
            <person name="Schlueter L."/>
            <person name="Kutter Y."/>
            <person name="Vinke S."/>
            <person name="Viehoefer P."/>
            <person name="Jacob L."/>
            <person name="Luebke N.-C."/>
            <person name="Schulte-Berndt E."/>
            <person name="Hain C."/>
            <person name="Linder M."/>
            <person name="Schmidt P."/>
            <person name="Wollenschlaeger L."/>
            <person name="Luttermann T."/>
            <person name="Thieme E."/>
            <person name="Hassa J."/>
            <person name="Haak M."/>
            <person name="Wittchen M."/>
            <person name="Mentz A."/>
            <person name="Persicke M."/>
            <person name="Busche T."/>
            <person name="Ruckert C."/>
        </authorList>
    </citation>
    <scope>NUCLEOTIDE SEQUENCE [LARGE SCALE GENOMIC DNA]</scope>
    <source>
        <strain evidence="7 8">2039</strain>
    </source>
</reference>
<feature type="binding site" evidence="5">
    <location>
        <position position="140"/>
    </location>
    <ligand>
        <name>Mg(2+)</name>
        <dbReference type="ChEBI" id="CHEBI:18420"/>
    </ligand>
</feature>
<proteinExistence type="predicted"/>
<dbReference type="InterPro" id="IPR005000">
    <property type="entry name" value="Aldolase/citrate-lyase_domain"/>
</dbReference>
<evidence type="ECO:0000256" key="5">
    <source>
        <dbReference type="PIRSR" id="PIRSR015582-2"/>
    </source>
</evidence>
<gene>
    <name evidence="7" type="primary">citE2</name>
    <name evidence="7" type="ORF">COCCU_03965</name>
</gene>
<name>A0A6B8W2M5_9CORY</name>
<dbReference type="EC" id="4.1.-.-" evidence="7"/>
<dbReference type="PIRSF" id="PIRSF015582">
    <property type="entry name" value="Cit_lyase_B"/>
    <property type="match status" value="1"/>
</dbReference>
<dbReference type="InterPro" id="IPR011206">
    <property type="entry name" value="Citrate_lyase_beta/mcl1/mcl2"/>
</dbReference>
<evidence type="ECO:0000259" key="6">
    <source>
        <dbReference type="Pfam" id="PF03328"/>
    </source>
</evidence>
<feature type="domain" description="HpcH/HpaI aldolase/citrate lyase" evidence="6">
    <location>
        <begin position="13"/>
        <end position="218"/>
    </location>
</feature>
<dbReference type="EMBL" id="CP046455">
    <property type="protein sequence ID" value="QGU06741.1"/>
    <property type="molecule type" value="Genomic_DNA"/>
</dbReference>
<accession>A0A6B8W2M5</accession>
<dbReference type="GO" id="GO:0000287">
    <property type="term" value="F:magnesium ion binding"/>
    <property type="evidence" value="ECO:0007669"/>
    <property type="project" value="TreeGrafter"/>
</dbReference>
<keyword evidence="2 5" id="KW-0479">Metal-binding</keyword>
<sequence length="274" mass="29407">MAAMTSLITGPALLFAPAHRPELLAKAVARADMVIIDLEDGAGEGDREVAREVVRNSGLDPARTIVRTVGPQHPGFRGDVEMLRETDYQLLMVPKLRDQIPAEVRGFQVIAMVETPEALINIAGLSGHEDVVGLFWGAEDLTTLLGGTHSRHAEDEEGAGTYREPLRLARSQVLIHAAARRKFAIDAIYADFRDEAGQRKEAVDAARIGFAATACIHPGQVAVVREAYRPAPAQISWAKQVLAGAEPGGGAYQVAGAMVDAPIIEQARRIIARA</sequence>
<evidence type="ECO:0000313" key="8">
    <source>
        <dbReference type="Proteomes" id="UP000424462"/>
    </source>
</evidence>
<protein>
    <submittedName>
        <fullName evidence="7">Citrate lyase subunit beta-like protein</fullName>
        <ecNumber evidence="7">4.1.-.-</ecNumber>
    </submittedName>
</protein>
<feature type="binding site" evidence="5">
    <location>
        <position position="114"/>
    </location>
    <ligand>
        <name>Mg(2+)</name>
        <dbReference type="ChEBI" id="CHEBI:18420"/>
    </ligand>
</feature>
<organism evidence="7 8">
    <name type="scientific">Corynebacterium occultum</name>
    <dbReference type="NCBI Taxonomy" id="2675219"/>
    <lineage>
        <taxon>Bacteria</taxon>
        <taxon>Bacillati</taxon>
        <taxon>Actinomycetota</taxon>
        <taxon>Actinomycetes</taxon>
        <taxon>Mycobacteriales</taxon>
        <taxon>Corynebacteriaceae</taxon>
        <taxon>Corynebacterium</taxon>
    </lineage>
</organism>
<dbReference type="Pfam" id="PF03328">
    <property type="entry name" value="HpcH_HpaI"/>
    <property type="match status" value="1"/>
</dbReference>
<dbReference type="SUPFAM" id="SSF51621">
    <property type="entry name" value="Phosphoenolpyruvate/pyruvate domain"/>
    <property type="match status" value="1"/>
</dbReference>
<dbReference type="AlphaFoldDB" id="A0A6B8W2M5"/>
<dbReference type="PANTHER" id="PTHR32308">
    <property type="entry name" value="LYASE BETA SUBUNIT, PUTATIVE (AFU_ORTHOLOGUE AFUA_4G13030)-RELATED"/>
    <property type="match status" value="1"/>
</dbReference>
<dbReference type="Gene3D" id="3.20.20.60">
    <property type="entry name" value="Phosphoenolpyruvate-binding domains"/>
    <property type="match status" value="1"/>
</dbReference>
<evidence type="ECO:0000313" key="7">
    <source>
        <dbReference type="EMBL" id="QGU06741.1"/>
    </source>
</evidence>
<evidence type="ECO:0000256" key="1">
    <source>
        <dbReference type="ARBA" id="ARBA00001946"/>
    </source>
</evidence>
<evidence type="ECO:0000256" key="2">
    <source>
        <dbReference type="ARBA" id="ARBA00022723"/>
    </source>
</evidence>
<dbReference type="InterPro" id="IPR015813">
    <property type="entry name" value="Pyrv/PenolPyrv_kinase-like_dom"/>
</dbReference>
<dbReference type="GO" id="GO:0016829">
    <property type="term" value="F:lyase activity"/>
    <property type="evidence" value="ECO:0007669"/>
    <property type="project" value="UniProtKB-KW"/>
</dbReference>
<dbReference type="Proteomes" id="UP000424462">
    <property type="component" value="Chromosome"/>
</dbReference>
<dbReference type="GO" id="GO:0006107">
    <property type="term" value="P:oxaloacetate metabolic process"/>
    <property type="evidence" value="ECO:0007669"/>
    <property type="project" value="TreeGrafter"/>
</dbReference>
<keyword evidence="8" id="KW-1185">Reference proteome</keyword>
<evidence type="ECO:0000256" key="4">
    <source>
        <dbReference type="PIRSR" id="PIRSR015582-1"/>
    </source>
</evidence>
<feature type="binding site" evidence="4">
    <location>
        <position position="114"/>
    </location>
    <ligand>
        <name>substrate</name>
    </ligand>
</feature>
<keyword evidence="7" id="KW-0456">Lyase</keyword>
<evidence type="ECO:0000256" key="3">
    <source>
        <dbReference type="ARBA" id="ARBA00022842"/>
    </source>
</evidence>
<dbReference type="KEGG" id="cok:COCCU_03965"/>
<dbReference type="PANTHER" id="PTHR32308:SF10">
    <property type="entry name" value="CITRATE LYASE SUBUNIT BETA"/>
    <property type="match status" value="1"/>
</dbReference>
<dbReference type="InterPro" id="IPR040442">
    <property type="entry name" value="Pyrv_kinase-like_dom_sf"/>
</dbReference>